<comment type="caution">
    <text evidence="4">The sequence shown here is derived from an EMBL/GenBank/DDBJ whole genome shotgun (WGS) entry which is preliminary data.</text>
</comment>
<keyword evidence="1" id="KW-0175">Coiled coil</keyword>
<name>A0A934R0X8_9BACT</name>
<proteinExistence type="predicted"/>
<feature type="coiled-coil region" evidence="1">
    <location>
        <begin position="662"/>
        <end position="692"/>
    </location>
</feature>
<keyword evidence="3" id="KW-0812">Transmembrane</keyword>
<gene>
    <name evidence="4" type="ORF">JIN84_00760</name>
</gene>
<organism evidence="4 5">
    <name type="scientific">Luteolibacter yonseiensis</name>
    <dbReference type="NCBI Taxonomy" id="1144680"/>
    <lineage>
        <taxon>Bacteria</taxon>
        <taxon>Pseudomonadati</taxon>
        <taxon>Verrucomicrobiota</taxon>
        <taxon>Verrucomicrobiia</taxon>
        <taxon>Verrucomicrobiales</taxon>
        <taxon>Verrucomicrobiaceae</taxon>
        <taxon>Luteolibacter</taxon>
    </lineage>
</organism>
<protein>
    <recommendedName>
        <fullName evidence="6">DUF4175 family protein</fullName>
    </recommendedName>
</protein>
<accession>A0A934R0X8</accession>
<evidence type="ECO:0000313" key="4">
    <source>
        <dbReference type="EMBL" id="MBK1814138.1"/>
    </source>
</evidence>
<feature type="coiled-coil region" evidence="1">
    <location>
        <begin position="546"/>
        <end position="607"/>
    </location>
</feature>
<feature type="transmembrane region" description="Helical" evidence="3">
    <location>
        <begin position="162"/>
        <end position="180"/>
    </location>
</feature>
<feature type="compositionally biased region" description="Basic and acidic residues" evidence="2">
    <location>
        <begin position="460"/>
        <end position="478"/>
    </location>
</feature>
<dbReference type="AlphaFoldDB" id="A0A934R0X8"/>
<feature type="transmembrane region" description="Helical" evidence="3">
    <location>
        <begin position="34"/>
        <end position="55"/>
    </location>
</feature>
<dbReference type="Proteomes" id="UP000600139">
    <property type="component" value="Unassembled WGS sequence"/>
</dbReference>
<evidence type="ECO:0000256" key="2">
    <source>
        <dbReference type="SAM" id="MobiDB-lite"/>
    </source>
</evidence>
<feature type="compositionally biased region" description="Basic and acidic residues" evidence="2">
    <location>
        <begin position="863"/>
        <end position="874"/>
    </location>
</feature>
<feature type="transmembrane region" description="Helical" evidence="3">
    <location>
        <begin position="67"/>
        <end position="85"/>
    </location>
</feature>
<feature type="compositionally biased region" description="Gly residues" evidence="2">
    <location>
        <begin position="825"/>
        <end position="834"/>
    </location>
</feature>
<dbReference type="RefSeq" id="WP_200349099.1">
    <property type="nucleotide sequence ID" value="NZ_BAABHZ010000005.1"/>
</dbReference>
<feature type="region of interest" description="Disordered" evidence="2">
    <location>
        <begin position="818"/>
        <end position="843"/>
    </location>
</feature>
<keyword evidence="5" id="KW-1185">Reference proteome</keyword>
<evidence type="ECO:0008006" key="6">
    <source>
        <dbReference type="Google" id="ProtNLM"/>
    </source>
</evidence>
<keyword evidence="3" id="KW-0472">Membrane</keyword>
<dbReference type="EMBL" id="JAENIK010000001">
    <property type="protein sequence ID" value="MBK1814138.1"/>
    <property type="molecule type" value="Genomic_DNA"/>
</dbReference>
<reference evidence="4" key="1">
    <citation type="submission" date="2021-01" db="EMBL/GenBank/DDBJ databases">
        <title>Modified the classification status of verrucomicrobia.</title>
        <authorList>
            <person name="Feng X."/>
        </authorList>
    </citation>
    <scope>NUCLEOTIDE SEQUENCE</scope>
    <source>
        <strain evidence="4">JCM 18052</strain>
    </source>
</reference>
<evidence type="ECO:0000256" key="1">
    <source>
        <dbReference type="SAM" id="Coils"/>
    </source>
</evidence>
<evidence type="ECO:0000256" key="3">
    <source>
        <dbReference type="SAM" id="Phobius"/>
    </source>
</evidence>
<evidence type="ECO:0000313" key="5">
    <source>
        <dbReference type="Proteomes" id="UP000600139"/>
    </source>
</evidence>
<sequence>MPPPSSPPHSKVVIPEALRLQLDDFRRHLWRAKIMEAVAAGFIGLLVSFLLVYVLDRFWQTPGWARLGILLAGISLFTVFAPYWLHRWVWKQRREAQLARLIAKRYPGLGDRLLGVIELQNQEGNADTFSPRLREAAMEAVAAETGRRKLEEALPGRFHRRWTLVALALAGLSSAAFVLTPRAGYNAMQRWIMPLSDTQRYTFARLENPPVYQAVPFGEAFEVRLKLSKDSEQRPAEASGRYGLQAEVAAALKGDTYRFTFPGQQDPGTIVFRIGDLQHSLRVDPVQRPGVEHATATVTPPAYLKIPEKTVDLKSGGIPAVEGSKIRIDLTSNRPLAGGGFGPTRTQVIETPQEGVPGHVPAEGQLAISGLVASTPVLDVGAVPFEIPFTWKDQLGLVGETGFKVRVDALKDAAPSCYLQGIDRQKVMLPEETVDFEVLAEDDFGVRLAGIEWSGQLSRPTDEPPAKGEIKLTDGGPERNRVSTAASFSPAAFGITPQKITLRGFSADYFPERGRAYSEPVVIYVLTRDEHAQMLKTKFDRVLTEFEDLARREQDLLDENQRLERLDGGELQQEENAKRLEAQEAAEAESNRRMQELTERMESLMKDAARNGDIAKETLRKMAESLKPMQELSQQDLPKVQENLGDSREPSNTPEKSQQDVAKAVEEQKKAVEKMREAIARANDANRQFEAGTFANRLKKAASEENGIVTTLVGIFERILGKKHSVLDPSDQRRLGEVGGQQANTASDIRWLQEDLGNYFTRTKAEAFKQILDEMRESEIDNGLAKVRNLLAANQSYLATESAKDWADKLSGWAKKLEDEKNKDGSGGGAGEGGQPDPEDEDFEFMLRVMKLIQQEQDIRAQTRALEQLRRSGGEESTDPETP</sequence>
<feature type="region of interest" description="Disordered" evidence="2">
    <location>
        <begin position="863"/>
        <end position="883"/>
    </location>
</feature>
<keyword evidence="3" id="KW-1133">Transmembrane helix</keyword>
<feature type="region of interest" description="Disordered" evidence="2">
    <location>
        <begin position="455"/>
        <end position="478"/>
    </location>
</feature>